<evidence type="ECO:0000313" key="3">
    <source>
        <dbReference type="RefSeq" id="XP_026501651.2"/>
    </source>
</evidence>
<organism evidence="2 3">
    <name type="scientific">Vanessa tameamea</name>
    <name type="common">Kamehameha butterfly</name>
    <dbReference type="NCBI Taxonomy" id="334116"/>
    <lineage>
        <taxon>Eukaryota</taxon>
        <taxon>Metazoa</taxon>
        <taxon>Ecdysozoa</taxon>
        <taxon>Arthropoda</taxon>
        <taxon>Hexapoda</taxon>
        <taxon>Insecta</taxon>
        <taxon>Pterygota</taxon>
        <taxon>Neoptera</taxon>
        <taxon>Endopterygota</taxon>
        <taxon>Lepidoptera</taxon>
        <taxon>Glossata</taxon>
        <taxon>Ditrysia</taxon>
        <taxon>Papilionoidea</taxon>
        <taxon>Nymphalidae</taxon>
        <taxon>Nymphalinae</taxon>
        <taxon>Vanessa</taxon>
    </lineage>
</organism>
<dbReference type="AlphaFoldDB" id="A0A8B8IZ07"/>
<feature type="compositionally biased region" description="Acidic residues" evidence="1">
    <location>
        <begin position="764"/>
        <end position="784"/>
    </location>
</feature>
<keyword evidence="2" id="KW-1185">Reference proteome</keyword>
<protein>
    <submittedName>
        <fullName evidence="3">Uncharacterized protein LOC113404811</fullName>
    </submittedName>
</protein>
<dbReference type="OMA" id="KPYKQRF"/>
<proteinExistence type="predicted"/>
<feature type="compositionally biased region" description="Polar residues" evidence="1">
    <location>
        <begin position="152"/>
        <end position="162"/>
    </location>
</feature>
<feature type="region of interest" description="Disordered" evidence="1">
    <location>
        <begin position="758"/>
        <end position="788"/>
    </location>
</feature>
<feature type="compositionally biased region" description="Pro residues" evidence="1">
    <location>
        <begin position="73"/>
        <end position="93"/>
    </location>
</feature>
<feature type="compositionally biased region" description="Polar residues" evidence="1">
    <location>
        <begin position="111"/>
        <end position="145"/>
    </location>
</feature>
<sequence length="976" mass="111793">MDYDDCQKPYKQRFKGVENFLRRVAFNLGNTASQTEVKIISCIPIDVTDLQQKIISLEKQLHEANEHVSPADVPAPAPAPAPDPAPAAAPAPAAPDTAPAPTDKANEKSENIPNNNKPPNGVNSAQRNGTGFNKRSSTVSYCTSRQNDKVRSSQFGSNSGDYSSRIRKSNVSFVFPALTTPNNKHEYEFSIHENCNHDSAAAFDRYRNIFRKRKRNKNCKDSNKMKTHLVYYAHHTAHNPFKITDDSLKYNGAMNNNDEICISYLNKIIRRQYDPNEVVEEFSNTSNFSRPICRDVGNTHKNMSKYKSESDTCSCCHDKFRNIDHYMTKGDYDSIITKLHTSLDNTSSYYDSNHYDVIPVKENSNKTVKNNNEQKLENQMSVEMKCWPEHLRMKQKFQPYFYNYQAEIPVKRCTNEILQDMLLRGTNQSVKACKKKENTRVPNQQTGSVTSKSCCIDFSDVYPKKCPRPTKSRKIENLTISQKHESVATDEIVNKLNVNNQSTQLDLNKIEDYRELTLSQIKTILQSVLEEVKISTKVNNTSDEVIKKDAVVQKGASQNSLPGDSTFLHSYTYNNSYNTDSHLVSCSKQTPQGQYCVTGVPYQPLKCLQNYPVFIQPAPGRHMCACYYKKSSYKPQTRHAMTAATNTDREQISSSSETEKLIKEIYKSMAINMDFPNKDSSKSECNDLKPSNNVSSNTIEVKNIGVSNKTDIKVDAKVSPIQSYLSQTKIGYESKKGIYLNNNERYCERERLKFHSVHSSDSIAEVENETDDSSDETDSEETLVLEEGYKQDRKTKKGFFNRMLKSVNLFKKKKEMPTEKEVSDSDDYETVYSEKSANVSTNRYKKVKTLAPYDRARTKRSPYLEQEYRRQWNEGLAFRKQRESICSSERPNVHIPHSNQIPTRPLYWTDFEARNASVYHKTPTQYRVNDATRQNEIGIQQNVVKNGKNKERLGWLKKHKLGVNCGEQWKKFILES</sequence>
<name>A0A8B8IZ07_VANTA</name>
<dbReference type="Proteomes" id="UP001652626">
    <property type="component" value="Chromosome 8"/>
</dbReference>
<evidence type="ECO:0000313" key="2">
    <source>
        <dbReference type="Proteomes" id="UP001652626"/>
    </source>
</evidence>
<accession>A0A8B8IZ07</accession>
<dbReference type="OrthoDB" id="7351241at2759"/>
<reference evidence="3" key="1">
    <citation type="submission" date="2025-08" db="UniProtKB">
        <authorList>
            <consortium name="RefSeq"/>
        </authorList>
    </citation>
    <scope>IDENTIFICATION</scope>
    <source>
        <tissue evidence="3">Whole body</tissue>
    </source>
</reference>
<feature type="compositionally biased region" description="Low complexity" evidence="1">
    <location>
        <begin position="94"/>
        <end position="103"/>
    </location>
</feature>
<feature type="region of interest" description="Disordered" evidence="1">
    <location>
        <begin position="65"/>
        <end position="164"/>
    </location>
</feature>
<dbReference type="RefSeq" id="XP_026501651.2">
    <property type="nucleotide sequence ID" value="XM_026645866.2"/>
</dbReference>
<dbReference type="GeneID" id="113404811"/>
<gene>
    <name evidence="3" type="primary">LOC113404811</name>
</gene>
<evidence type="ECO:0000256" key="1">
    <source>
        <dbReference type="SAM" id="MobiDB-lite"/>
    </source>
</evidence>